<keyword evidence="7 12" id="KW-0375">Hydrogen ion transport</keyword>
<evidence type="ECO:0000256" key="2">
    <source>
        <dbReference type="ARBA" id="ARBA00008892"/>
    </source>
</evidence>
<reference evidence="14" key="1">
    <citation type="journal article" date="2018" name="J. ISSAAS">
        <title>The contribution of mitochondrial metagenomics to large-scale data mining and phylogenetic analysis of Coleoptera.</title>
        <authorList>
            <person name="Miller K."/>
            <person name="Linard B."/>
            <person name="Motyka M."/>
            <person name="Bocek M."/>
            <person name="Vogler A.P."/>
        </authorList>
    </citation>
    <scope>NUCLEOTIDE SEQUENCE</scope>
</reference>
<evidence type="ECO:0000256" key="6">
    <source>
        <dbReference type="ARBA" id="ARBA00022692"/>
    </source>
</evidence>
<evidence type="ECO:0000256" key="12">
    <source>
        <dbReference type="RuleBase" id="RU003661"/>
    </source>
</evidence>
<evidence type="ECO:0000256" key="10">
    <source>
        <dbReference type="ARBA" id="ARBA00023128"/>
    </source>
</evidence>
<dbReference type="Pfam" id="PF00895">
    <property type="entry name" value="ATP-synt_8"/>
    <property type="match status" value="1"/>
</dbReference>
<keyword evidence="6 12" id="KW-0812">Transmembrane</keyword>
<dbReference type="EMBL" id="MG193409">
    <property type="protein sequence ID" value="AXS65483.1"/>
    <property type="molecule type" value="Genomic_DNA"/>
</dbReference>
<comment type="similarity">
    <text evidence="2 12">Belongs to the ATPase protein 8 family.</text>
</comment>
<keyword evidence="4 12" id="KW-0813">Transport</keyword>
<evidence type="ECO:0000256" key="11">
    <source>
        <dbReference type="ARBA" id="ARBA00023136"/>
    </source>
</evidence>
<gene>
    <name evidence="14" type="primary">atp8</name>
</gene>
<evidence type="ECO:0000256" key="7">
    <source>
        <dbReference type="ARBA" id="ARBA00022781"/>
    </source>
</evidence>
<dbReference type="GO" id="GO:0045259">
    <property type="term" value="C:proton-transporting ATP synthase complex"/>
    <property type="evidence" value="ECO:0007669"/>
    <property type="project" value="UniProtKB-KW"/>
</dbReference>
<comment type="subunit">
    <text evidence="3">F-type ATPases have 2 components, CF(1) - the catalytic core - and CF(0) - the membrane proton channel.</text>
</comment>
<evidence type="ECO:0000313" key="14">
    <source>
        <dbReference type="EMBL" id="AXS65483.1"/>
    </source>
</evidence>
<evidence type="ECO:0000256" key="5">
    <source>
        <dbReference type="ARBA" id="ARBA00022547"/>
    </source>
</evidence>
<dbReference type="AlphaFoldDB" id="A0A346RHD6"/>
<evidence type="ECO:0000256" key="8">
    <source>
        <dbReference type="ARBA" id="ARBA00022989"/>
    </source>
</evidence>
<dbReference type="GO" id="GO:0015986">
    <property type="term" value="P:proton motive force-driven ATP synthesis"/>
    <property type="evidence" value="ECO:0007669"/>
    <property type="project" value="InterPro"/>
</dbReference>
<evidence type="ECO:0000256" key="4">
    <source>
        <dbReference type="ARBA" id="ARBA00022448"/>
    </source>
</evidence>
<evidence type="ECO:0000256" key="9">
    <source>
        <dbReference type="ARBA" id="ARBA00023065"/>
    </source>
</evidence>
<geneLocation type="mitochondrion" evidence="14"/>
<feature type="transmembrane region" description="Helical" evidence="13">
    <location>
        <begin position="12"/>
        <end position="36"/>
    </location>
</feature>
<dbReference type="GO" id="GO:0031966">
    <property type="term" value="C:mitochondrial membrane"/>
    <property type="evidence" value="ECO:0007669"/>
    <property type="project" value="UniProtKB-SubCell"/>
</dbReference>
<comment type="subcellular location">
    <subcellularLocation>
        <location evidence="1 12">Mitochondrion membrane</location>
        <topology evidence="1 12">Single-pass membrane protein</topology>
    </subcellularLocation>
</comment>
<keyword evidence="9 12" id="KW-0406">Ion transport</keyword>
<dbReference type="GO" id="GO:0015078">
    <property type="term" value="F:proton transmembrane transporter activity"/>
    <property type="evidence" value="ECO:0007669"/>
    <property type="project" value="InterPro"/>
</dbReference>
<evidence type="ECO:0000256" key="1">
    <source>
        <dbReference type="ARBA" id="ARBA00004304"/>
    </source>
</evidence>
<accession>A0A346RHD6</accession>
<sequence>MPQMAPLNWLSLMMTFSTIIMVINSLNFFSFMYTPIKTQSSLKKSKLAWKW</sequence>
<dbReference type="InterPro" id="IPR001421">
    <property type="entry name" value="ATP8_metazoa"/>
</dbReference>
<protein>
    <recommendedName>
        <fullName evidence="12">ATP synthase complex subunit 8</fullName>
    </recommendedName>
</protein>
<keyword evidence="8 13" id="KW-1133">Transmembrane helix</keyword>
<evidence type="ECO:0000256" key="13">
    <source>
        <dbReference type="SAM" id="Phobius"/>
    </source>
</evidence>
<keyword evidence="5 12" id="KW-0138">CF(0)</keyword>
<name>A0A346RHD6_9CUCU</name>
<proteinExistence type="inferred from homology"/>
<keyword evidence="11 13" id="KW-0472">Membrane</keyword>
<organism evidence="14">
    <name type="scientific">Silvanidae sp. KM-2017</name>
    <dbReference type="NCBI Taxonomy" id="2219447"/>
    <lineage>
        <taxon>Eukaryota</taxon>
        <taxon>Metazoa</taxon>
        <taxon>Ecdysozoa</taxon>
        <taxon>Arthropoda</taxon>
        <taxon>Hexapoda</taxon>
        <taxon>Insecta</taxon>
        <taxon>Pterygota</taxon>
        <taxon>Neoptera</taxon>
        <taxon>Endopterygota</taxon>
        <taxon>Coleoptera</taxon>
        <taxon>Polyphaga</taxon>
        <taxon>Cucujiformia</taxon>
        <taxon>Silvanidae</taxon>
    </lineage>
</organism>
<evidence type="ECO:0000256" key="3">
    <source>
        <dbReference type="ARBA" id="ARBA00011291"/>
    </source>
</evidence>
<keyword evidence="10 12" id="KW-0496">Mitochondrion</keyword>